<dbReference type="Proteomes" id="UP000824469">
    <property type="component" value="Unassembled WGS sequence"/>
</dbReference>
<evidence type="ECO:0000313" key="1">
    <source>
        <dbReference type="EMBL" id="KAH9296748.1"/>
    </source>
</evidence>
<feature type="non-terminal residue" evidence="1">
    <location>
        <position position="130"/>
    </location>
</feature>
<dbReference type="EMBL" id="JAHRHJ020000010">
    <property type="protein sequence ID" value="KAH9296748.1"/>
    <property type="molecule type" value="Genomic_DNA"/>
</dbReference>
<reference evidence="1 2" key="1">
    <citation type="journal article" date="2021" name="Nat. Plants">
        <title>The Taxus genome provides insights into paclitaxel biosynthesis.</title>
        <authorList>
            <person name="Xiong X."/>
            <person name="Gou J."/>
            <person name="Liao Q."/>
            <person name="Li Y."/>
            <person name="Zhou Q."/>
            <person name="Bi G."/>
            <person name="Li C."/>
            <person name="Du R."/>
            <person name="Wang X."/>
            <person name="Sun T."/>
            <person name="Guo L."/>
            <person name="Liang H."/>
            <person name="Lu P."/>
            <person name="Wu Y."/>
            <person name="Zhang Z."/>
            <person name="Ro D.K."/>
            <person name="Shang Y."/>
            <person name="Huang S."/>
            <person name="Yan J."/>
        </authorList>
    </citation>
    <scope>NUCLEOTIDE SEQUENCE [LARGE SCALE GENOMIC DNA]</scope>
    <source>
        <strain evidence="1">Ta-2019</strain>
    </source>
</reference>
<keyword evidence="2" id="KW-1185">Reference proteome</keyword>
<sequence length="130" mass="15325">MEREEDFLKLFGRESDGREILPRLEEHDAMWEEGEIEVLVISERNIVLKPKETWSNVVKNDDLSLKNKRFFLQATKESSGYILEIPDQLLHSTSEILNKDLFGKFMGGRPNIDIIRRWTKLKWSPKGHLE</sequence>
<dbReference type="AlphaFoldDB" id="A0AA38CH22"/>
<proteinExistence type="predicted"/>
<organism evidence="1 2">
    <name type="scientific">Taxus chinensis</name>
    <name type="common">Chinese yew</name>
    <name type="synonym">Taxus wallichiana var. chinensis</name>
    <dbReference type="NCBI Taxonomy" id="29808"/>
    <lineage>
        <taxon>Eukaryota</taxon>
        <taxon>Viridiplantae</taxon>
        <taxon>Streptophyta</taxon>
        <taxon>Embryophyta</taxon>
        <taxon>Tracheophyta</taxon>
        <taxon>Spermatophyta</taxon>
        <taxon>Pinopsida</taxon>
        <taxon>Pinidae</taxon>
        <taxon>Conifers II</taxon>
        <taxon>Cupressales</taxon>
        <taxon>Taxaceae</taxon>
        <taxon>Taxus</taxon>
    </lineage>
</organism>
<comment type="caution">
    <text evidence="1">The sequence shown here is derived from an EMBL/GenBank/DDBJ whole genome shotgun (WGS) entry which is preliminary data.</text>
</comment>
<protein>
    <submittedName>
        <fullName evidence="1">Uncharacterized protein</fullName>
    </submittedName>
</protein>
<accession>A0AA38CH22</accession>
<name>A0AA38CH22_TAXCH</name>
<gene>
    <name evidence="1" type="ORF">KI387_028430</name>
</gene>
<evidence type="ECO:0000313" key="2">
    <source>
        <dbReference type="Proteomes" id="UP000824469"/>
    </source>
</evidence>